<reference evidence="5 6" key="1">
    <citation type="submission" date="2017-06" db="EMBL/GenBank/DDBJ databases">
        <title>A platform for efficient transgenesis in Macrostomum lignano, a flatworm model organism for stem cell research.</title>
        <authorList>
            <person name="Berezikov E."/>
        </authorList>
    </citation>
    <scope>NUCLEOTIDE SEQUENCE [LARGE SCALE GENOMIC DNA]</scope>
    <source>
        <strain evidence="5">DV1</strain>
        <tissue evidence="5">Whole organism</tissue>
    </source>
</reference>
<dbReference type="InterPro" id="IPR001680">
    <property type="entry name" value="WD40_rpt"/>
</dbReference>
<sequence length="1010" mass="105885">MWRKPVSKYKNAQAAEQPAQAVKFAQIGLAACTEGPELVACNRGVLLATSCSRLCLWQLADEAASLQPVSVAGGISGQLSDLQLSPFSAADDDSTLAAAATADGRLALLSVSSPKPDSSAAAVQLRQLIDAGSLPISRLQFSPSAGHLLAACGASSPRLSLIDVEAGKSVLDIADVGIGELHSVAWTSDSGQLAVSSGAAVRLWDPRVAPASSASGASWKAPGMSAEQPSLARCLQRPGGGGGGGGSPLIALSGFDSSGRERRLGLFDPRTAGVAAAPALASESLGRAGRRGGEPAKLLADWHTGMLFWAAPGDESVTFAELEGPDDRPSFAIRDRFLLPDEQVLDLALVDKFSLDVGRCEVNRVAMVTNKSVRLVSYRVPRKTVSSFHADLFPDCPGRQPAMRPADWLTGRTAEAPLESLDPAKKISENYIASQTTADSSKKEEDSEIMGSSESALIASSMTSSSSAVTSSPHVGSLSGSERAIKLRNVATAIGQRSTWLTELRQLMKLDLPPEAEPLAANDRWVALPVTGPGGRVLVLPVRLAAAGGRIDSLPGRRLLRHEGAGVTAVAFEPFDAGSDVGDRLAVALDTGAVCVWRLDSAEAVNEGEVDWSAGDEAEGDAAASDRHQRLRGHSVRALLLAWHPRASDLLASVAADGEVRLWNLADASAAAVVSAAPSPAVAACWTQCGRQLLLLGRDGRLHALSRESGTGVWSSSPNVVAGLKQPLRAGRLASVLSGRAALVSGFAASNVAARRLALVRLDGLGDGDGEGEPWKQVGECADFTDGGTAPLSLSADPDLHLVTCWSRGDRTLAHLTVGWDCGVAPLLGSEHRDSRVLVAAAWLTKRTVDAVSVEVARGFRLTAEGTLETVSVAVPRVIDQLFQDDLLGRCSVTWQPSLSAGNWMSGSDPSPLLWPSVSLQPEGMPSVTQVASDPQLQLQFLQKQQPAKQQKQQQQAAKVRQVDALDLEQQQQQKETELVTAMLATVQADAGPLPQDLMEGADSDEWSDD</sequence>
<keyword evidence="1 3" id="KW-0853">WD repeat</keyword>
<dbReference type="Gene3D" id="2.130.10.10">
    <property type="entry name" value="YVTN repeat-like/Quinoprotein amine dehydrogenase"/>
    <property type="match status" value="2"/>
</dbReference>
<feature type="region of interest" description="Disordered" evidence="4">
    <location>
        <begin position="988"/>
        <end position="1010"/>
    </location>
</feature>
<dbReference type="SMART" id="SM01167">
    <property type="entry name" value="DUF1900"/>
    <property type="match status" value="2"/>
</dbReference>
<dbReference type="PROSITE" id="PS50082">
    <property type="entry name" value="WD_REPEATS_2"/>
    <property type="match status" value="1"/>
</dbReference>
<evidence type="ECO:0000256" key="3">
    <source>
        <dbReference type="PROSITE-ProRule" id="PRU00221"/>
    </source>
</evidence>
<feature type="region of interest" description="Disordered" evidence="4">
    <location>
        <begin position="430"/>
        <end position="453"/>
    </location>
</feature>
<comment type="caution">
    <text evidence="5">The sequence shown here is derived from an EMBL/GenBank/DDBJ whole genome shotgun (WGS) entry which is preliminary data.</text>
</comment>
<dbReference type="EMBL" id="NIVC01001340">
    <property type="protein sequence ID" value="PAA69217.1"/>
    <property type="molecule type" value="Genomic_DNA"/>
</dbReference>
<dbReference type="PANTHER" id="PTHR10856">
    <property type="entry name" value="CORONIN"/>
    <property type="match status" value="1"/>
</dbReference>
<dbReference type="InterPro" id="IPR019775">
    <property type="entry name" value="WD40_repeat_CS"/>
</dbReference>
<feature type="repeat" description="WD" evidence="3">
    <location>
        <begin position="631"/>
        <end position="673"/>
    </location>
</feature>
<dbReference type="STRING" id="282301.A0A267F7S6"/>
<dbReference type="InterPro" id="IPR011044">
    <property type="entry name" value="Quino_amine_DH_bsu"/>
</dbReference>
<accession>A0A267F7S6</accession>
<protein>
    <submittedName>
        <fullName evidence="5">Uncharacterized protein</fullName>
    </submittedName>
</protein>
<feature type="compositionally biased region" description="Acidic residues" evidence="4">
    <location>
        <begin position="1000"/>
        <end position="1010"/>
    </location>
</feature>
<dbReference type="InterPro" id="IPR015505">
    <property type="entry name" value="Coronin"/>
</dbReference>
<keyword evidence="6" id="KW-1185">Reference proteome</keyword>
<gene>
    <name evidence="5" type="ORF">BOX15_Mlig023882g1</name>
</gene>
<evidence type="ECO:0000256" key="1">
    <source>
        <dbReference type="ARBA" id="ARBA00022574"/>
    </source>
</evidence>
<evidence type="ECO:0000313" key="6">
    <source>
        <dbReference type="Proteomes" id="UP000215902"/>
    </source>
</evidence>
<dbReference type="PROSITE" id="PS50294">
    <property type="entry name" value="WD_REPEATS_REGION"/>
    <property type="match status" value="1"/>
</dbReference>
<dbReference type="OrthoDB" id="1850764at2759"/>
<dbReference type="Pfam" id="PF16300">
    <property type="entry name" value="WD40_4"/>
    <property type="match status" value="2"/>
</dbReference>
<name>A0A267F7S6_9PLAT</name>
<dbReference type="InterPro" id="IPR015943">
    <property type="entry name" value="WD40/YVTN_repeat-like_dom_sf"/>
</dbReference>
<dbReference type="Proteomes" id="UP000215902">
    <property type="component" value="Unassembled WGS sequence"/>
</dbReference>
<keyword evidence="2" id="KW-0677">Repeat</keyword>
<evidence type="ECO:0000256" key="4">
    <source>
        <dbReference type="SAM" id="MobiDB-lite"/>
    </source>
</evidence>
<dbReference type="PROSITE" id="PS00678">
    <property type="entry name" value="WD_REPEATS_1"/>
    <property type="match status" value="1"/>
</dbReference>
<dbReference type="AlphaFoldDB" id="A0A267F7S6"/>
<dbReference type="SMART" id="SM00320">
    <property type="entry name" value="WD40"/>
    <property type="match status" value="5"/>
</dbReference>
<dbReference type="SUPFAM" id="SSF50969">
    <property type="entry name" value="YVTN repeat-like/Quinoprotein amine dehydrogenase"/>
    <property type="match status" value="1"/>
</dbReference>
<proteinExistence type="predicted"/>
<evidence type="ECO:0000256" key="2">
    <source>
        <dbReference type="ARBA" id="ARBA00022737"/>
    </source>
</evidence>
<organism evidence="5 6">
    <name type="scientific">Macrostomum lignano</name>
    <dbReference type="NCBI Taxonomy" id="282301"/>
    <lineage>
        <taxon>Eukaryota</taxon>
        <taxon>Metazoa</taxon>
        <taxon>Spiralia</taxon>
        <taxon>Lophotrochozoa</taxon>
        <taxon>Platyhelminthes</taxon>
        <taxon>Rhabditophora</taxon>
        <taxon>Macrostomorpha</taxon>
        <taxon>Macrostomida</taxon>
        <taxon>Macrostomidae</taxon>
        <taxon>Macrostomum</taxon>
    </lineage>
</organism>
<evidence type="ECO:0000313" key="5">
    <source>
        <dbReference type="EMBL" id="PAA69217.1"/>
    </source>
</evidence>